<organism evidence="1 2">
    <name type="scientific">Bacteroides cellulosilyticus</name>
    <dbReference type="NCBI Taxonomy" id="246787"/>
    <lineage>
        <taxon>Bacteria</taxon>
        <taxon>Pseudomonadati</taxon>
        <taxon>Bacteroidota</taxon>
        <taxon>Bacteroidia</taxon>
        <taxon>Bacteroidales</taxon>
        <taxon>Bacteroidaceae</taxon>
        <taxon>Bacteroides</taxon>
    </lineage>
</organism>
<name>A0AAX4Y340_9BACE</name>
<accession>A0AAX4Y340</accession>
<dbReference type="AlphaFoldDB" id="A0AAX4Y340"/>
<dbReference type="Proteomes" id="UP001221924">
    <property type="component" value="Unassembled WGS sequence"/>
</dbReference>
<reference evidence="1" key="1">
    <citation type="submission" date="2023-03" db="EMBL/GenBank/DDBJ databases">
        <title>DFI Biobank Strains.</title>
        <authorList>
            <person name="Mostad J."/>
            <person name="Paddock L."/>
            <person name="Medina S."/>
            <person name="Waligurski E."/>
            <person name="Barat B."/>
            <person name="Smith R."/>
            <person name="Burgo V."/>
            <person name="Metcalfe C."/>
            <person name="Woodson C."/>
            <person name="Sundararajan A."/>
            <person name="Ramaswamy R."/>
            <person name="Lin H."/>
            <person name="Pamer E.G."/>
        </authorList>
    </citation>
    <scope>NUCLEOTIDE SEQUENCE</scope>
    <source>
        <strain evidence="1">DFI.9.5</strain>
    </source>
</reference>
<feature type="non-terminal residue" evidence="1">
    <location>
        <position position="68"/>
    </location>
</feature>
<comment type="caution">
    <text evidence="1">The sequence shown here is derived from an EMBL/GenBank/DDBJ whole genome shotgun (WGS) entry which is preliminary data.</text>
</comment>
<protein>
    <submittedName>
        <fullName evidence="1">Uncharacterized protein</fullName>
    </submittedName>
</protein>
<dbReference type="EMBL" id="JARFID010001164">
    <property type="protein sequence ID" value="MDE8698400.1"/>
    <property type="molecule type" value="Genomic_DNA"/>
</dbReference>
<proteinExistence type="predicted"/>
<evidence type="ECO:0000313" key="1">
    <source>
        <dbReference type="EMBL" id="MDE8698400.1"/>
    </source>
</evidence>
<sequence>MIFNPTSPIKDENGNWTEIARDMIFNPVALLNETKGENKTTNLRAYSGITLIPVEGLDIKFLISNETY</sequence>
<gene>
    <name evidence="1" type="ORF">PZH42_31350</name>
</gene>
<evidence type="ECO:0000313" key="2">
    <source>
        <dbReference type="Proteomes" id="UP001221924"/>
    </source>
</evidence>
<dbReference type="RefSeq" id="WP_275203247.1">
    <property type="nucleotide sequence ID" value="NZ_JARFID010001164.1"/>
</dbReference>